<comment type="caution">
    <text evidence="1">The sequence shown here is derived from an EMBL/GenBank/DDBJ whole genome shotgun (WGS) entry which is preliminary data.</text>
</comment>
<protein>
    <recommendedName>
        <fullName evidence="3">YbjN domain-containing protein</fullName>
    </recommendedName>
</protein>
<evidence type="ECO:0008006" key="3">
    <source>
        <dbReference type="Google" id="ProtNLM"/>
    </source>
</evidence>
<evidence type="ECO:0000313" key="2">
    <source>
        <dbReference type="Proteomes" id="UP000600547"/>
    </source>
</evidence>
<dbReference type="Proteomes" id="UP000600547">
    <property type="component" value="Unassembled WGS sequence"/>
</dbReference>
<reference evidence="2" key="1">
    <citation type="journal article" date="2019" name="Int. J. Syst. Evol. Microbiol.">
        <title>The Global Catalogue of Microorganisms (GCM) 10K type strain sequencing project: providing services to taxonomists for standard genome sequencing and annotation.</title>
        <authorList>
            <consortium name="The Broad Institute Genomics Platform"/>
            <consortium name="The Broad Institute Genome Sequencing Center for Infectious Disease"/>
            <person name="Wu L."/>
            <person name="Ma J."/>
        </authorList>
    </citation>
    <scope>NUCLEOTIDE SEQUENCE [LARGE SCALE GENOMIC DNA]</scope>
    <source>
        <strain evidence="2">JCM 31047</strain>
    </source>
</reference>
<dbReference type="EMBL" id="BMQG01000015">
    <property type="protein sequence ID" value="GGM54255.1"/>
    <property type="molecule type" value="Genomic_DNA"/>
</dbReference>
<sequence>MTEPTPDAQAPLIPTPYAADVLDFLTEEGFRPHLDEQGDVLFKFEGGTYYLLTSEADSTYFALYYFRFWSLVDPAERARAHEAAAQAHQRIRIGQITVLDDDVNASVQAYLPGADDWRSVLMRNLSGLQALVRTFRDHMHAQLEN</sequence>
<name>A0A8H9GXP0_9DEIO</name>
<accession>A0A8H9GXP0</accession>
<keyword evidence="2" id="KW-1185">Reference proteome</keyword>
<dbReference type="AlphaFoldDB" id="A0A8H9GXP0"/>
<proteinExistence type="predicted"/>
<gene>
    <name evidence="1" type="ORF">GCM10008956_32690</name>
</gene>
<dbReference type="RefSeq" id="WP_189062715.1">
    <property type="nucleotide sequence ID" value="NZ_BMQG01000015.1"/>
</dbReference>
<evidence type="ECO:0000313" key="1">
    <source>
        <dbReference type="EMBL" id="GGM54255.1"/>
    </source>
</evidence>
<organism evidence="1 2">
    <name type="scientific">Deinococcus arenae</name>
    <dbReference type="NCBI Taxonomy" id="1452751"/>
    <lineage>
        <taxon>Bacteria</taxon>
        <taxon>Thermotogati</taxon>
        <taxon>Deinococcota</taxon>
        <taxon>Deinococci</taxon>
        <taxon>Deinococcales</taxon>
        <taxon>Deinococcaceae</taxon>
        <taxon>Deinococcus</taxon>
    </lineage>
</organism>